<dbReference type="Gene3D" id="1.10.287.130">
    <property type="match status" value="1"/>
</dbReference>
<evidence type="ECO:0000256" key="4">
    <source>
        <dbReference type="ARBA" id="ARBA00023012"/>
    </source>
</evidence>
<dbReference type="InterPro" id="IPR003661">
    <property type="entry name" value="HisK_dim/P_dom"/>
</dbReference>
<dbReference type="InterPro" id="IPR001789">
    <property type="entry name" value="Sig_transdc_resp-reg_receiver"/>
</dbReference>
<dbReference type="CDD" id="cd00082">
    <property type="entry name" value="HisKA"/>
    <property type="match status" value="1"/>
</dbReference>
<proteinExistence type="predicted"/>
<dbReference type="Gene3D" id="3.30.565.10">
    <property type="entry name" value="Histidine kinase-like ATPase, C-terminal domain"/>
    <property type="match status" value="1"/>
</dbReference>
<dbReference type="FunFam" id="3.30.565.10:FF:000010">
    <property type="entry name" value="Sensor histidine kinase RcsC"/>
    <property type="match status" value="1"/>
</dbReference>
<evidence type="ECO:0000256" key="6">
    <source>
        <dbReference type="PROSITE-ProRule" id="PRU00339"/>
    </source>
</evidence>
<dbReference type="InterPro" id="IPR011006">
    <property type="entry name" value="CheY-like_superfamily"/>
</dbReference>
<name>A0A1I6UGG9_9FLAO</name>
<keyword evidence="7" id="KW-0175">Coiled coil</keyword>
<dbReference type="InterPro" id="IPR003594">
    <property type="entry name" value="HATPase_dom"/>
</dbReference>
<organism evidence="11 12">
    <name type="scientific">Zhouia amylolytica</name>
    <dbReference type="NCBI Taxonomy" id="376730"/>
    <lineage>
        <taxon>Bacteria</taxon>
        <taxon>Pseudomonadati</taxon>
        <taxon>Bacteroidota</taxon>
        <taxon>Flavobacteriia</taxon>
        <taxon>Flavobacteriales</taxon>
        <taxon>Flavobacteriaceae</taxon>
        <taxon>Zhouia</taxon>
    </lineage>
</organism>
<evidence type="ECO:0000313" key="12">
    <source>
        <dbReference type="Proteomes" id="UP000183209"/>
    </source>
</evidence>
<keyword evidence="6" id="KW-0802">TPR repeat</keyword>
<dbReference type="Proteomes" id="UP000183209">
    <property type="component" value="Unassembled WGS sequence"/>
</dbReference>
<sequence>MEAQDSEHHSKTLDSLTRAAEKAQFKYRLKESFEIANKVVDIASKEERPDYLARIYNVIGINYEIILDYTNAEKNYQKALYYAEQDKNIKFIGWIYNNLGNVYSDGLKNHEKGLQYYQKSLESAKEVGDSIDILTPILNIGWTYIDENKFDKAYPYLIEASSYIDQVGDKTSKLQISYLLGKYYSSKEADQEAEKNFNDAIAIGVENDFYLDLAEVYKASSEHYKNKGNLNQAFKDLEQHNFYKNKVFDKDRLKQLEVAKARFDADEYRRDLELAKKEREAQNRVLKKSKQLALFTGIGVLVLFILLMLLLASIKHIKHINKELELQNVQLEVAKEEAEKLSNVKSQFISTVSHELRTPLYGVVGLTSLLLEEAKLTQKEFQYLKSLKFSGDYLLNLINDVLQLSKIESNKVVLENTKFNIKQLGKNIINSFGFQAEQKENTLEFRFDNEIPIAINGDPVRLSQILINLIGNAIKFTSNGNVVLAMKLVSKSEKHVEINFNVEDNGKGISKKDQEQIFENFAQLDRGNNEYQGTGLGLSIVKKLIEIFDSQITLESELGKGSRFSFTIKFDYNEGDIIENVYEELPSILGFKNKVLIVEDNKINQIVTQSILQKVKFKCKIVSDGQEAVEILKKEHFDLVLMDLNMPNMNGMEASKLIREFNKNVPIIALTALQIDEIQSDIFEYGINDIINKPYDQHEFFQIIVKNLNKVQSQT</sequence>
<evidence type="ECO:0000256" key="3">
    <source>
        <dbReference type="ARBA" id="ARBA00022553"/>
    </source>
</evidence>
<dbReference type="SUPFAM" id="SSF48452">
    <property type="entry name" value="TPR-like"/>
    <property type="match status" value="1"/>
</dbReference>
<keyword evidence="11" id="KW-0418">Kinase</keyword>
<evidence type="ECO:0000256" key="8">
    <source>
        <dbReference type="SAM" id="Phobius"/>
    </source>
</evidence>
<reference evidence="11 12" key="1">
    <citation type="submission" date="2016-10" db="EMBL/GenBank/DDBJ databases">
        <authorList>
            <person name="de Groot N.N."/>
        </authorList>
    </citation>
    <scope>NUCLEOTIDE SEQUENCE [LARGE SCALE GENOMIC DNA]</scope>
    <source>
        <strain evidence="11 12">CGMCC 1.6114</strain>
    </source>
</reference>
<dbReference type="EC" id="2.7.13.3" evidence="2"/>
<dbReference type="PRINTS" id="PR00344">
    <property type="entry name" value="BCTRLSENSOR"/>
</dbReference>
<dbReference type="Pfam" id="PF00512">
    <property type="entry name" value="HisKA"/>
    <property type="match status" value="1"/>
</dbReference>
<dbReference type="PROSITE" id="PS50110">
    <property type="entry name" value="RESPONSE_REGULATORY"/>
    <property type="match status" value="1"/>
</dbReference>
<dbReference type="SUPFAM" id="SSF47384">
    <property type="entry name" value="Homodimeric domain of signal transducing histidine kinase"/>
    <property type="match status" value="1"/>
</dbReference>
<dbReference type="InterPro" id="IPR004358">
    <property type="entry name" value="Sig_transdc_His_kin-like_C"/>
</dbReference>
<keyword evidence="11" id="KW-0808">Transferase</keyword>
<comment type="catalytic activity">
    <reaction evidence="1">
        <text>ATP + protein L-histidine = ADP + protein N-phospho-L-histidine.</text>
        <dbReference type="EC" id="2.7.13.3"/>
    </reaction>
</comment>
<feature type="domain" description="Response regulatory" evidence="10">
    <location>
        <begin position="594"/>
        <end position="708"/>
    </location>
</feature>
<feature type="modified residue" description="4-aspartylphosphate" evidence="5">
    <location>
        <position position="643"/>
    </location>
</feature>
<keyword evidence="8" id="KW-1133">Transmembrane helix</keyword>
<dbReference type="SMART" id="SM00388">
    <property type="entry name" value="HisKA"/>
    <property type="match status" value="1"/>
</dbReference>
<feature type="domain" description="Histidine kinase" evidence="9">
    <location>
        <begin position="351"/>
        <end position="572"/>
    </location>
</feature>
<evidence type="ECO:0000256" key="7">
    <source>
        <dbReference type="SAM" id="Coils"/>
    </source>
</evidence>
<evidence type="ECO:0000259" key="10">
    <source>
        <dbReference type="PROSITE" id="PS50110"/>
    </source>
</evidence>
<dbReference type="GO" id="GO:0000155">
    <property type="term" value="F:phosphorelay sensor kinase activity"/>
    <property type="evidence" value="ECO:0007669"/>
    <property type="project" value="InterPro"/>
</dbReference>
<dbReference type="InterPro" id="IPR036890">
    <property type="entry name" value="HATPase_C_sf"/>
</dbReference>
<dbReference type="InterPro" id="IPR011990">
    <property type="entry name" value="TPR-like_helical_dom_sf"/>
</dbReference>
<gene>
    <name evidence="11" type="ORF">SAMN04487906_2457</name>
</gene>
<dbReference type="InterPro" id="IPR005467">
    <property type="entry name" value="His_kinase_dom"/>
</dbReference>
<evidence type="ECO:0000313" key="11">
    <source>
        <dbReference type="EMBL" id="SFT00530.1"/>
    </source>
</evidence>
<dbReference type="SUPFAM" id="SSF52172">
    <property type="entry name" value="CheY-like"/>
    <property type="match status" value="1"/>
</dbReference>
<keyword evidence="4" id="KW-0902">Two-component regulatory system</keyword>
<dbReference type="EMBL" id="FPAG01000007">
    <property type="protein sequence ID" value="SFT00530.1"/>
    <property type="molecule type" value="Genomic_DNA"/>
</dbReference>
<evidence type="ECO:0000256" key="5">
    <source>
        <dbReference type="PROSITE-ProRule" id="PRU00169"/>
    </source>
</evidence>
<feature type="coiled-coil region" evidence="7">
    <location>
        <begin position="317"/>
        <end position="344"/>
    </location>
</feature>
<dbReference type="PANTHER" id="PTHR45339">
    <property type="entry name" value="HYBRID SIGNAL TRANSDUCTION HISTIDINE KINASE J"/>
    <property type="match status" value="1"/>
</dbReference>
<dbReference type="CDD" id="cd16922">
    <property type="entry name" value="HATPase_EvgS-ArcB-TorS-like"/>
    <property type="match status" value="1"/>
</dbReference>
<dbReference type="PANTHER" id="PTHR45339:SF1">
    <property type="entry name" value="HYBRID SIGNAL TRANSDUCTION HISTIDINE KINASE J"/>
    <property type="match status" value="1"/>
</dbReference>
<dbReference type="Pfam" id="PF13424">
    <property type="entry name" value="TPR_12"/>
    <property type="match status" value="1"/>
</dbReference>
<keyword evidence="3 5" id="KW-0597">Phosphoprotein</keyword>
<dbReference type="AlphaFoldDB" id="A0A1I6UGG9"/>
<feature type="coiled-coil region" evidence="7">
    <location>
        <begin position="258"/>
        <end position="292"/>
    </location>
</feature>
<keyword evidence="8" id="KW-0812">Transmembrane</keyword>
<dbReference type="SMART" id="SM00028">
    <property type="entry name" value="TPR"/>
    <property type="match status" value="4"/>
</dbReference>
<dbReference type="InterPro" id="IPR036097">
    <property type="entry name" value="HisK_dim/P_sf"/>
</dbReference>
<dbReference type="PROSITE" id="PS50109">
    <property type="entry name" value="HIS_KIN"/>
    <property type="match status" value="1"/>
</dbReference>
<feature type="repeat" description="TPR" evidence="6">
    <location>
        <begin position="53"/>
        <end position="86"/>
    </location>
</feature>
<dbReference type="PROSITE" id="PS50005">
    <property type="entry name" value="TPR"/>
    <property type="match status" value="1"/>
</dbReference>
<dbReference type="Gene3D" id="3.40.50.2300">
    <property type="match status" value="1"/>
</dbReference>
<dbReference type="Pfam" id="PF02518">
    <property type="entry name" value="HATPase_c"/>
    <property type="match status" value="1"/>
</dbReference>
<protein>
    <recommendedName>
        <fullName evidence="2">histidine kinase</fullName>
        <ecNumber evidence="2">2.7.13.3</ecNumber>
    </recommendedName>
</protein>
<dbReference type="CDD" id="cd17546">
    <property type="entry name" value="REC_hyHK_CKI1_RcsC-like"/>
    <property type="match status" value="1"/>
</dbReference>
<feature type="transmembrane region" description="Helical" evidence="8">
    <location>
        <begin position="292"/>
        <end position="312"/>
    </location>
</feature>
<keyword evidence="8" id="KW-0472">Membrane</keyword>
<dbReference type="InterPro" id="IPR019734">
    <property type="entry name" value="TPR_rpt"/>
</dbReference>
<dbReference type="SMART" id="SM00448">
    <property type="entry name" value="REC"/>
    <property type="match status" value="1"/>
</dbReference>
<dbReference type="SUPFAM" id="SSF55874">
    <property type="entry name" value="ATPase domain of HSP90 chaperone/DNA topoisomerase II/histidine kinase"/>
    <property type="match status" value="1"/>
</dbReference>
<dbReference type="Pfam" id="PF00072">
    <property type="entry name" value="Response_reg"/>
    <property type="match status" value="1"/>
</dbReference>
<accession>A0A1I6UGG9</accession>
<evidence type="ECO:0000259" key="9">
    <source>
        <dbReference type="PROSITE" id="PS50109"/>
    </source>
</evidence>
<dbReference type="Gene3D" id="1.25.40.10">
    <property type="entry name" value="Tetratricopeptide repeat domain"/>
    <property type="match status" value="1"/>
</dbReference>
<evidence type="ECO:0000256" key="1">
    <source>
        <dbReference type="ARBA" id="ARBA00000085"/>
    </source>
</evidence>
<evidence type="ECO:0000256" key="2">
    <source>
        <dbReference type="ARBA" id="ARBA00012438"/>
    </source>
</evidence>
<dbReference type="SMART" id="SM00387">
    <property type="entry name" value="HATPase_c"/>
    <property type="match status" value="1"/>
</dbReference>